<dbReference type="AlphaFoldDB" id="A0A067KHY5"/>
<evidence type="ECO:0000313" key="2">
    <source>
        <dbReference type="Proteomes" id="UP000027138"/>
    </source>
</evidence>
<protein>
    <submittedName>
        <fullName evidence="1">Uncharacterized protein</fullName>
    </submittedName>
</protein>
<gene>
    <name evidence="1" type="ORF">JCGZ_10474</name>
</gene>
<evidence type="ECO:0000313" key="1">
    <source>
        <dbReference type="EMBL" id="KDP35702.1"/>
    </source>
</evidence>
<proteinExistence type="predicted"/>
<accession>A0A067KHY5</accession>
<sequence length="83" mass="8832">MKLVTGAARPGHLEFISQLMASIVASLMKLVTGAARTGHLEFISQLMALIVASPTEIGYCSSAARAPRFHLSIDCIDGVRVSF</sequence>
<dbReference type="EMBL" id="KK914479">
    <property type="protein sequence ID" value="KDP35702.1"/>
    <property type="molecule type" value="Genomic_DNA"/>
</dbReference>
<dbReference type="Proteomes" id="UP000027138">
    <property type="component" value="Unassembled WGS sequence"/>
</dbReference>
<name>A0A067KHY5_JATCU</name>
<reference evidence="1 2" key="1">
    <citation type="journal article" date="2014" name="PLoS ONE">
        <title>Global Analysis of Gene Expression Profiles in Physic Nut (Jatropha curcas L.) Seedlings Exposed to Salt Stress.</title>
        <authorList>
            <person name="Zhang L."/>
            <person name="Zhang C."/>
            <person name="Wu P."/>
            <person name="Chen Y."/>
            <person name="Li M."/>
            <person name="Jiang H."/>
            <person name="Wu G."/>
        </authorList>
    </citation>
    <scope>NUCLEOTIDE SEQUENCE [LARGE SCALE GENOMIC DNA]</scope>
    <source>
        <strain evidence="2">cv. GZQX0401</strain>
        <tissue evidence="1">Young leaves</tissue>
    </source>
</reference>
<organism evidence="1 2">
    <name type="scientific">Jatropha curcas</name>
    <name type="common">Barbados nut</name>
    <dbReference type="NCBI Taxonomy" id="180498"/>
    <lineage>
        <taxon>Eukaryota</taxon>
        <taxon>Viridiplantae</taxon>
        <taxon>Streptophyta</taxon>
        <taxon>Embryophyta</taxon>
        <taxon>Tracheophyta</taxon>
        <taxon>Spermatophyta</taxon>
        <taxon>Magnoliopsida</taxon>
        <taxon>eudicotyledons</taxon>
        <taxon>Gunneridae</taxon>
        <taxon>Pentapetalae</taxon>
        <taxon>rosids</taxon>
        <taxon>fabids</taxon>
        <taxon>Malpighiales</taxon>
        <taxon>Euphorbiaceae</taxon>
        <taxon>Crotonoideae</taxon>
        <taxon>Jatropheae</taxon>
        <taxon>Jatropha</taxon>
    </lineage>
</organism>
<keyword evidence="2" id="KW-1185">Reference proteome</keyword>